<evidence type="ECO:0000259" key="10">
    <source>
        <dbReference type="Pfam" id="PF18967"/>
    </source>
</evidence>
<feature type="transmembrane region" description="Helical" evidence="9">
    <location>
        <begin position="74"/>
        <end position="98"/>
    </location>
</feature>
<evidence type="ECO:0000256" key="4">
    <source>
        <dbReference type="ARBA" id="ARBA00022741"/>
    </source>
</evidence>
<feature type="transmembrane region" description="Helical" evidence="9">
    <location>
        <begin position="161"/>
        <end position="181"/>
    </location>
</feature>
<keyword evidence="2" id="KW-1003">Cell membrane</keyword>
<dbReference type="EMBL" id="JAGIOH010000001">
    <property type="protein sequence ID" value="MBP2400902.1"/>
    <property type="molecule type" value="Genomic_DNA"/>
</dbReference>
<dbReference type="InterPro" id="IPR043760">
    <property type="entry name" value="PycTM_dom"/>
</dbReference>
<dbReference type="GeneID" id="91567256"/>
<keyword evidence="3 9" id="KW-0812">Transmembrane</keyword>
<sequence>MRTPHTTDPDRSPNSLTSRSADEVSVERLRVLAGDAFAELQRGDAKAAAVCGTAGAGLGAVIAAVSAAAHAMPLWAVIGLWCAGACFVLSIGQCLSAVRPSLRSGNRRRPACYLDCAAATTDELLAVVAGLTTADLARAESRRATELSFLAQAKFRMLRRATVLSQLALTAASIGALAAFVDAVAER</sequence>
<proteinExistence type="predicted"/>
<evidence type="ECO:0000256" key="2">
    <source>
        <dbReference type="ARBA" id="ARBA00022475"/>
    </source>
</evidence>
<dbReference type="Proteomes" id="UP001519291">
    <property type="component" value="Unassembled WGS sequence"/>
</dbReference>
<keyword evidence="4" id="KW-0547">Nucleotide-binding</keyword>
<evidence type="ECO:0000256" key="9">
    <source>
        <dbReference type="SAM" id="Phobius"/>
    </source>
</evidence>
<reference evidence="11 12" key="1">
    <citation type="submission" date="2021-03" db="EMBL/GenBank/DDBJ databases">
        <title>Sequencing the genomes of 1000 actinobacteria strains.</title>
        <authorList>
            <person name="Klenk H.-P."/>
        </authorList>
    </citation>
    <scope>NUCLEOTIDE SEQUENCE [LARGE SCALE GENOMIC DNA]</scope>
    <source>
        <strain evidence="11 12">DSM 41480</strain>
    </source>
</reference>
<evidence type="ECO:0000256" key="7">
    <source>
        <dbReference type="ARBA" id="ARBA00023136"/>
    </source>
</evidence>
<keyword evidence="6" id="KW-0051">Antiviral defense</keyword>
<feature type="compositionally biased region" description="Basic and acidic residues" evidence="8">
    <location>
        <begin position="1"/>
        <end position="11"/>
    </location>
</feature>
<keyword evidence="5 9" id="KW-1133">Transmembrane helix</keyword>
<accession>A0ABS4XXC4</accession>
<evidence type="ECO:0000256" key="6">
    <source>
        <dbReference type="ARBA" id="ARBA00023118"/>
    </source>
</evidence>
<dbReference type="Pfam" id="PF18967">
    <property type="entry name" value="PycTM"/>
    <property type="match status" value="1"/>
</dbReference>
<protein>
    <recommendedName>
        <fullName evidence="10">Pycsar effector protein domain-containing protein</fullName>
    </recommendedName>
</protein>
<feature type="region of interest" description="Disordered" evidence="8">
    <location>
        <begin position="1"/>
        <end position="22"/>
    </location>
</feature>
<evidence type="ECO:0000256" key="3">
    <source>
        <dbReference type="ARBA" id="ARBA00022692"/>
    </source>
</evidence>
<evidence type="ECO:0000256" key="1">
    <source>
        <dbReference type="ARBA" id="ARBA00004236"/>
    </source>
</evidence>
<evidence type="ECO:0000256" key="8">
    <source>
        <dbReference type="SAM" id="MobiDB-lite"/>
    </source>
</evidence>
<comment type="subcellular location">
    <subcellularLocation>
        <location evidence="1">Cell membrane</location>
    </subcellularLocation>
</comment>
<comment type="caution">
    <text evidence="11">The sequence shown here is derived from an EMBL/GenBank/DDBJ whole genome shotgun (WGS) entry which is preliminary data.</text>
</comment>
<keyword evidence="12" id="KW-1185">Reference proteome</keyword>
<feature type="domain" description="Pycsar effector protein" evidence="10">
    <location>
        <begin position="32"/>
        <end position="177"/>
    </location>
</feature>
<organism evidence="11 12">
    <name type="scientific">Streptomyces syringium</name>
    <dbReference type="NCBI Taxonomy" id="76729"/>
    <lineage>
        <taxon>Bacteria</taxon>
        <taxon>Bacillati</taxon>
        <taxon>Actinomycetota</taxon>
        <taxon>Actinomycetes</taxon>
        <taxon>Kitasatosporales</taxon>
        <taxon>Streptomycetaceae</taxon>
        <taxon>Streptomyces</taxon>
    </lineage>
</organism>
<feature type="transmembrane region" description="Helical" evidence="9">
    <location>
        <begin position="47"/>
        <end position="68"/>
    </location>
</feature>
<evidence type="ECO:0000256" key="5">
    <source>
        <dbReference type="ARBA" id="ARBA00022989"/>
    </source>
</evidence>
<name>A0ABS4XXC4_9ACTN</name>
<evidence type="ECO:0000313" key="12">
    <source>
        <dbReference type="Proteomes" id="UP001519291"/>
    </source>
</evidence>
<gene>
    <name evidence="11" type="ORF">JO379_000371</name>
</gene>
<evidence type="ECO:0000313" key="11">
    <source>
        <dbReference type="EMBL" id="MBP2400902.1"/>
    </source>
</evidence>
<dbReference type="RefSeq" id="WP_209513443.1">
    <property type="nucleotide sequence ID" value="NZ_JAGIOH010000001.1"/>
</dbReference>
<keyword evidence="7 9" id="KW-0472">Membrane</keyword>